<reference evidence="2" key="8">
    <citation type="journal article" date="2005" name="Science">
        <title>Antisense Transcription in the Mammalian Transcriptome.</title>
        <authorList>
            <consortium name="RIKEN Genome Exploration Research Group and Genome Science Group (Genome Network Project Core Group) and the FANTOM Consortium"/>
        </authorList>
    </citation>
    <scope>NUCLEOTIDE SEQUENCE</scope>
    <source>
        <strain evidence="2">NOD</strain>
    </source>
</reference>
<reference evidence="2" key="2">
    <citation type="journal article" date="2000" name="Genome Res.">
        <title>Normalization and subtraction of cap-trapper-selected cDNAs to prepare full-length cDNA libraries for rapid discovery of new genes.</title>
        <authorList>
            <person name="Carninci P."/>
            <person name="Shibata Y."/>
            <person name="Hayatsu N."/>
            <person name="Sugahara Y."/>
            <person name="Shibata K."/>
            <person name="Itoh M."/>
            <person name="Konno H."/>
            <person name="Okazaki Y."/>
            <person name="Muramatsu M."/>
            <person name="Hayashizaki Y."/>
        </authorList>
    </citation>
    <scope>NUCLEOTIDE SEQUENCE</scope>
    <source>
        <strain evidence="2">NOD</strain>
    </source>
</reference>
<gene>
    <name evidence="3" type="primary">4931440P22Rik</name>
</gene>
<reference evidence="2" key="5">
    <citation type="journal article" date="2002" name="Nature">
        <title>Analysis of the mouse transcriptome based on functional annotation of 60,770 full-length cDNAs.</title>
        <authorList>
            <consortium name="The FANTOM Consortium and the RIKEN Genome Exploration Research Group Phase I and II Team"/>
        </authorList>
    </citation>
    <scope>NUCLEOTIDE SEQUENCE</scope>
    <source>
        <strain evidence="2">NOD</strain>
    </source>
</reference>
<reference evidence="2" key="1">
    <citation type="journal article" date="1999" name="Methods Enzymol.">
        <title>High-efficiency full-length cDNA cloning.</title>
        <authorList>
            <person name="Carninci P."/>
            <person name="Hayashizaki Y."/>
        </authorList>
    </citation>
    <scope>NUCLEOTIDE SEQUENCE</scope>
    <source>
        <strain evidence="2">NOD</strain>
    </source>
</reference>
<dbReference type="AGR" id="MGI:1918254"/>
<feature type="compositionally biased region" description="Low complexity" evidence="1">
    <location>
        <begin position="21"/>
        <end position="42"/>
    </location>
</feature>
<protein>
    <submittedName>
        <fullName evidence="2">Uncharacterized protein</fullName>
    </submittedName>
</protein>
<reference evidence="2" key="4">
    <citation type="journal article" date="2001" name="Nature">
        <title>Functional annotation of a full-length mouse cDNA collection.</title>
        <authorList>
            <consortium name="The RIKEN Genome Exploration Research Group Phase II Team and the FANTOM Consortium"/>
        </authorList>
    </citation>
    <scope>NUCLEOTIDE SEQUENCE</scope>
    <source>
        <strain evidence="2">NOD</strain>
    </source>
</reference>
<accession>Q3TDK5</accession>
<evidence type="ECO:0000256" key="1">
    <source>
        <dbReference type="SAM" id="MobiDB-lite"/>
    </source>
</evidence>
<evidence type="ECO:0000313" key="2">
    <source>
        <dbReference type="EMBL" id="BAE41596.1"/>
    </source>
</evidence>
<sequence>METAGSKQPRSETPGSERRLLPAALRAATTSRRARSTGLRTSPRGTRPPRLPEATQGESTMNSPPPRPCLLPEDRLASPGACRAEPQRTLRVAGKRKGNRCGTQS</sequence>
<organism evidence="2">
    <name type="scientific">Mus musculus</name>
    <name type="common">Mouse</name>
    <dbReference type="NCBI Taxonomy" id="10090"/>
    <lineage>
        <taxon>Eukaryota</taxon>
        <taxon>Metazoa</taxon>
        <taxon>Chordata</taxon>
        <taxon>Craniata</taxon>
        <taxon>Vertebrata</taxon>
        <taxon>Euteleostomi</taxon>
        <taxon>Mammalia</taxon>
        <taxon>Eutheria</taxon>
        <taxon>Euarchontoglires</taxon>
        <taxon>Glires</taxon>
        <taxon>Rodentia</taxon>
        <taxon>Myomorpha</taxon>
        <taxon>Muroidea</taxon>
        <taxon>Muridae</taxon>
        <taxon>Murinae</taxon>
        <taxon>Mus</taxon>
        <taxon>Mus</taxon>
    </lineage>
</organism>
<reference evidence="2" key="6">
    <citation type="submission" date="2004-04" db="EMBL/GenBank/DDBJ databases">
        <authorList>
            <person name="Arakawa T."/>
            <person name="Carninci P."/>
            <person name="Fukuda S."/>
            <person name="Hashizume W."/>
            <person name="Hayashida K."/>
            <person name="Hori F."/>
            <person name="Iida J."/>
            <person name="Imamura K."/>
            <person name="Imotani K."/>
            <person name="Itoh M."/>
            <person name="Kanagawa S."/>
            <person name="Kawai J."/>
            <person name="Kojima M."/>
            <person name="Konno H."/>
            <person name="Murata M."/>
            <person name="Nakamura M."/>
            <person name="Ninomiya N."/>
            <person name="Nishiyori H."/>
            <person name="Nomura K."/>
            <person name="Ohno M."/>
            <person name="Sakazume N."/>
            <person name="Sano H."/>
            <person name="Sasaki D."/>
            <person name="Shibata K."/>
            <person name="Shiraki T."/>
            <person name="Tagami M."/>
            <person name="Tagami Y."/>
            <person name="Waki K."/>
            <person name="Watahiki A."/>
            <person name="Muramatsu M."/>
            <person name="Hayashizaki Y."/>
        </authorList>
    </citation>
    <scope>NUCLEOTIDE SEQUENCE</scope>
    <source>
        <strain evidence="2">NOD</strain>
    </source>
</reference>
<feature type="compositionally biased region" description="Polar residues" evidence="1">
    <location>
        <begin position="1"/>
        <end position="14"/>
    </location>
</feature>
<name>Q3TDK5_MOUSE</name>
<dbReference type="AlphaFoldDB" id="Q3TDK5"/>
<proteinExistence type="evidence at transcript level"/>
<dbReference type="MGI" id="MGI:1918254">
    <property type="gene designation" value="4931440P22Rik"/>
</dbReference>
<feature type="region of interest" description="Disordered" evidence="1">
    <location>
        <begin position="1"/>
        <end position="105"/>
    </location>
</feature>
<reference evidence="2" key="7">
    <citation type="journal article" date="2005" name="Science">
        <title>The Transcriptional Landscape of the Mammalian Genome.</title>
        <authorList>
            <consortium name="The FANTOM Consortium"/>
            <consortium name="Riken Genome Exploration Research Group and Genome Science Group (Genome Network Project Core Group)"/>
        </authorList>
    </citation>
    <scope>NUCLEOTIDE SEQUENCE</scope>
    <source>
        <strain evidence="2">NOD</strain>
    </source>
</reference>
<dbReference type="EMBL" id="AK170145">
    <property type="protein sequence ID" value="BAE41596.1"/>
    <property type="molecule type" value="mRNA"/>
</dbReference>
<evidence type="ECO:0000313" key="3">
    <source>
        <dbReference type="MGI" id="MGI:1918254"/>
    </source>
</evidence>
<dbReference type="UCSC" id="uc012cqe.1">
    <property type="organism name" value="mouse"/>
</dbReference>
<reference evidence="2" key="3">
    <citation type="journal article" date="2000" name="Genome Res.">
        <title>RIKEN integrated sequence analysis (RISA) system--384-format sequencing pipeline with 384 multicapillary sequencer.</title>
        <authorList>
            <person name="Shibata K."/>
            <person name="Itoh M."/>
            <person name="Aizawa K."/>
            <person name="Nagaoka S."/>
            <person name="Sasaki N."/>
            <person name="Carninci P."/>
            <person name="Konno H."/>
            <person name="Akiyama J."/>
            <person name="Nishi K."/>
            <person name="Kitsunai T."/>
            <person name="Tashiro H."/>
            <person name="Itoh M."/>
            <person name="Sumi N."/>
            <person name="Ishii Y."/>
            <person name="Nakamura S."/>
            <person name="Hazama M."/>
            <person name="Nishine T."/>
            <person name="Harada A."/>
            <person name="Yamamoto R."/>
            <person name="Matsumoto H."/>
            <person name="Sakaguchi S."/>
            <person name="Ikegami T."/>
            <person name="Kashiwagi K."/>
            <person name="Fujiwake S."/>
            <person name="Inoue K."/>
            <person name="Togawa Y."/>
            <person name="Izawa M."/>
            <person name="Ohara E."/>
            <person name="Watahiki M."/>
            <person name="Yoneda Y."/>
            <person name="Ishikawa T."/>
            <person name="Ozawa K."/>
            <person name="Tanaka T."/>
            <person name="Matsuura S."/>
            <person name="Kawai J."/>
            <person name="Okazaki Y."/>
            <person name="Muramatsu M."/>
            <person name="Inoue Y."/>
            <person name="Kira A."/>
            <person name="Hayashizaki Y."/>
        </authorList>
    </citation>
    <scope>NUCLEOTIDE SEQUENCE</scope>
    <source>
        <strain evidence="2">NOD</strain>
    </source>
</reference>